<evidence type="ECO:0000256" key="4">
    <source>
        <dbReference type="ARBA" id="ARBA00023136"/>
    </source>
</evidence>
<feature type="domain" description="Lipopolysaccharide assembly protein A" evidence="6">
    <location>
        <begin position="24"/>
        <end position="84"/>
    </location>
</feature>
<proteinExistence type="inferred from homology"/>
<organism evidence="7 8">
    <name type="scientific">Parashewanella spongiae</name>
    <dbReference type="NCBI Taxonomy" id="342950"/>
    <lineage>
        <taxon>Bacteria</taxon>
        <taxon>Pseudomonadati</taxon>
        <taxon>Pseudomonadota</taxon>
        <taxon>Gammaproteobacteria</taxon>
        <taxon>Alteromonadales</taxon>
        <taxon>Shewanellaceae</taxon>
        <taxon>Parashewanella</taxon>
    </lineage>
</organism>
<dbReference type="InterPro" id="IPR032906">
    <property type="entry name" value="LapA"/>
</dbReference>
<dbReference type="OrthoDB" id="7064015at2"/>
<feature type="transmembrane region" description="Helical" evidence="5">
    <location>
        <begin position="45"/>
        <end position="65"/>
    </location>
</feature>
<comment type="caution">
    <text evidence="7">The sequence shown here is derived from an EMBL/GenBank/DDBJ whole genome shotgun (WGS) entry which is preliminary data.</text>
</comment>
<evidence type="ECO:0000256" key="2">
    <source>
        <dbReference type="ARBA" id="ARBA00022692"/>
    </source>
</evidence>
<evidence type="ECO:0000256" key="1">
    <source>
        <dbReference type="ARBA" id="ARBA00022475"/>
    </source>
</evidence>
<reference evidence="7 8" key="1">
    <citation type="submission" date="2018-09" db="EMBL/GenBank/DDBJ databases">
        <title>Phylogeny of the Shewanellaceae, and recommendation for two new genera, Pseudoshewanella and Parashewanella.</title>
        <authorList>
            <person name="Wang G."/>
        </authorList>
    </citation>
    <scope>NUCLEOTIDE SEQUENCE [LARGE SCALE GENOMIC DNA]</scope>
    <source>
        <strain evidence="7 8">KCTC 22492</strain>
    </source>
</reference>
<keyword evidence="8" id="KW-1185">Reference proteome</keyword>
<name>A0A3A6U995_9GAMM</name>
<keyword evidence="5" id="KW-0997">Cell inner membrane</keyword>
<dbReference type="Pfam" id="PF06305">
    <property type="entry name" value="LapA_dom"/>
    <property type="match status" value="1"/>
</dbReference>
<keyword evidence="1 5" id="KW-1003">Cell membrane</keyword>
<dbReference type="HAMAP" id="MF_01948">
    <property type="entry name" value="LPS_assembly_LapA"/>
    <property type="match status" value="1"/>
</dbReference>
<gene>
    <name evidence="5" type="primary">lapA</name>
    <name evidence="7" type="ORF">D5R81_07090</name>
</gene>
<evidence type="ECO:0000256" key="3">
    <source>
        <dbReference type="ARBA" id="ARBA00022989"/>
    </source>
</evidence>
<comment type="caution">
    <text evidence="5">Lacks conserved residue(s) required for the propagation of feature annotation.</text>
</comment>
<comment type="function">
    <text evidence="5">Involved in the assembly of lipopolysaccharide (LPS).</text>
</comment>
<comment type="subcellular location">
    <subcellularLocation>
        <location evidence="5">Cell inner membrane</location>
        <topology evidence="5">Single-pass membrane protein</topology>
    </subcellularLocation>
</comment>
<evidence type="ECO:0000259" key="6">
    <source>
        <dbReference type="Pfam" id="PF06305"/>
    </source>
</evidence>
<keyword evidence="2 5" id="KW-0812">Transmembrane</keyword>
<comment type="similarity">
    <text evidence="5">Belongs to the LapA family.</text>
</comment>
<evidence type="ECO:0000313" key="7">
    <source>
        <dbReference type="EMBL" id="RJY18069.1"/>
    </source>
</evidence>
<keyword evidence="3 5" id="KW-1133">Transmembrane helix</keyword>
<evidence type="ECO:0000256" key="5">
    <source>
        <dbReference type="HAMAP-Rule" id="MF_01948"/>
    </source>
</evidence>
<dbReference type="RefSeq" id="WP_121852958.1">
    <property type="nucleotide sequence ID" value="NZ_CP037952.1"/>
</dbReference>
<dbReference type="EMBL" id="QYYH01000033">
    <property type="protein sequence ID" value="RJY18069.1"/>
    <property type="molecule type" value="Genomic_DNA"/>
</dbReference>
<accession>A0A3A6U995</accession>
<dbReference type="Proteomes" id="UP000273022">
    <property type="component" value="Unassembled WGS sequence"/>
</dbReference>
<dbReference type="GO" id="GO:0005886">
    <property type="term" value="C:plasma membrane"/>
    <property type="evidence" value="ECO:0007669"/>
    <property type="project" value="UniProtKB-SubCell"/>
</dbReference>
<dbReference type="AlphaFoldDB" id="A0A3A6U995"/>
<evidence type="ECO:0000313" key="8">
    <source>
        <dbReference type="Proteomes" id="UP000273022"/>
    </source>
</evidence>
<protein>
    <recommendedName>
        <fullName evidence="5">Probable lipopolysaccharide assembly protein A</fullName>
    </recommendedName>
</protein>
<sequence length="91" mass="10313">MKSFLVTVVLALIFFLAIIFGARNEQLVTISYFVAKGEYRLPIVLAVVFLLGFLISWLFAGYHILKLRLNIRHLSKKLALAETKSDSVEDV</sequence>
<dbReference type="GO" id="GO:0008653">
    <property type="term" value="P:lipopolysaccharide metabolic process"/>
    <property type="evidence" value="ECO:0007669"/>
    <property type="project" value="InterPro"/>
</dbReference>
<dbReference type="InterPro" id="IPR010445">
    <property type="entry name" value="LapA_dom"/>
</dbReference>
<keyword evidence="4 5" id="KW-0472">Membrane</keyword>